<name>A0A330LZ60_9GAMM</name>
<organism evidence="1 2">
    <name type="scientific">Shewanella benthica</name>
    <dbReference type="NCBI Taxonomy" id="43661"/>
    <lineage>
        <taxon>Bacteria</taxon>
        <taxon>Pseudomonadati</taxon>
        <taxon>Pseudomonadota</taxon>
        <taxon>Gammaproteobacteria</taxon>
        <taxon>Alteromonadales</taxon>
        <taxon>Shewanellaceae</taxon>
        <taxon>Shewanella</taxon>
    </lineage>
</organism>
<dbReference type="KEGG" id="sbk:SHEWBE_1306"/>
<evidence type="ECO:0000313" key="2">
    <source>
        <dbReference type="Proteomes" id="UP000250123"/>
    </source>
</evidence>
<reference evidence="2" key="1">
    <citation type="submission" date="2018-06" db="EMBL/GenBank/DDBJ databases">
        <authorList>
            <person name="Cea G.-C."/>
            <person name="William W."/>
        </authorList>
    </citation>
    <scope>NUCLEOTIDE SEQUENCE [LARGE SCALE GENOMIC DNA]</scope>
    <source>
        <strain evidence="2">DB21MT-2</strain>
    </source>
</reference>
<proteinExistence type="predicted"/>
<dbReference type="AlphaFoldDB" id="A0A330LZ60"/>
<sequence>MIKPTYYSVQPNERVSFIEGIHSKARSELWLNNCAILVLFE</sequence>
<dbReference type="Proteomes" id="UP000250123">
    <property type="component" value="Chromosome SHEWBE"/>
</dbReference>
<dbReference type="EMBL" id="LS483452">
    <property type="protein sequence ID" value="SQH75272.1"/>
    <property type="molecule type" value="Genomic_DNA"/>
</dbReference>
<evidence type="ECO:0000313" key="1">
    <source>
        <dbReference type="EMBL" id="SQH75272.1"/>
    </source>
</evidence>
<accession>A0A330LZ60</accession>
<protein>
    <submittedName>
        <fullName evidence="1">Uncharacterized protein</fullName>
    </submittedName>
</protein>
<gene>
    <name evidence="1" type="ORF">SHEWBE_1306</name>
</gene>